<reference evidence="1 2" key="1">
    <citation type="submission" date="2016-09" db="EMBL/GenBank/DDBJ databases">
        <title>The draft genome of Dichanthelium oligosanthes: A C3 panicoid grass species.</title>
        <authorList>
            <person name="Studer A.J."/>
            <person name="Schnable J.C."/>
            <person name="Brutnell T.P."/>
        </authorList>
    </citation>
    <scope>NUCLEOTIDE SEQUENCE [LARGE SCALE GENOMIC DNA]</scope>
    <source>
        <strain evidence="2">cv. Kellogg 1175</strain>
        <tissue evidence="1">Leaf</tissue>
    </source>
</reference>
<dbReference type="Proteomes" id="UP000095767">
    <property type="component" value="Unassembled WGS sequence"/>
</dbReference>
<accession>A0A1E5UV81</accession>
<proteinExistence type="predicted"/>
<dbReference type="OrthoDB" id="694337at2759"/>
<dbReference type="InterPro" id="IPR036047">
    <property type="entry name" value="F-box-like_dom_sf"/>
</dbReference>
<evidence type="ECO:0008006" key="3">
    <source>
        <dbReference type="Google" id="ProtNLM"/>
    </source>
</evidence>
<dbReference type="PANTHER" id="PTHR35546:SF83">
    <property type="entry name" value="EXPRESSED PROTEIN"/>
    <property type="match status" value="1"/>
</dbReference>
<dbReference type="PANTHER" id="PTHR35546">
    <property type="entry name" value="F-BOX PROTEIN INTERACTION DOMAIN PROTEIN-RELATED"/>
    <property type="match status" value="1"/>
</dbReference>
<comment type="caution">
    <text evidence="1">The sequence shown here is derived from an EMBL/GenBank/DDBJ whole genome shotgun (WGS) entry which is preliminary data.</text>
</comment>
<sequence>MDVLCDTLLLEEILPRLPPKCLLRLGATSRRYNALACSPGFAARYWHRAGVFLQRADEEQREGAPALPRFLAAAAAPACQAAAAAELVPGAGLAEDGTAIVHSAAGLLLCSRGSTRRTLRYYVCNPVTRQRTALPELRNLCYEPQCGLFTVADDGRGAATRFQVVVIEECQMEDIYPSLPFEHDFLRPPPVPGKSGTAYWIQRTDDEAIAYHSASNSLRVIRLPERHVGGRSNRCIGERHGGGGLRFARTDSSALEVWDSETMEGHAWVLAHRVAITELLGQKSDATWHHCRIKPIGFHPTDVDVVFLALPAGVAAYSIEHGTMNLQCKHNCFVTRAVMFPYVHPTCPLQIPANKSSALALPQKRKADESYSKNQTS</sequence>
<dbReference type="EMBL" id="LWDX02061941">
    <property type="protein sequence ID" value="OEL16789.1"/>
    <property type="molecule type" value="Genomic_DNA"/>
</dbReference>
<gene>
    <name evidence="1" type="ORF">BAE44_0022189</name>
</gene>
<evidence type="ECO:0000313" key="2">
    <source>
        <dbReference type="Proteomes" id="UP000095767"/>
    </source>
</evidence>
<name>A0A1E5UV81_9POAL</name>
<dbReference type="STRING" id="888268.A0A1E5UV81"/>
<dbReference type="SUPFAM" id="SSF81383">
    <property type="entry name" value="F-box domain"/>
    <property type="match status" value="1"/>
</dbReference>
<dbReference type="AlphaFoldDB" id="A0A1E5UV81"/>
<protein>
    <recommendedName>
        <fullName evidence="3">F-box domain-containing protein</fullName>
    </recommendedName>
</protein>
<dbReference type="InterPro" id="IPR055290">
    <property type="entry name" value="At3g26010-like"/>
</dbReference>
<organism evidence="1 2">
    <name type="scientific">Dichanthelium oligosanthes</name>
    <dbReference type="NCBI Taxonomy" id="888268"/>
    <lineage>
        <taxon>Eukaryota</taxon>
        <taxon>Viridiplantae</taxon>
        <taxon>Streptophyta</taxon>
        <taxon>Embryophyta</taxon>
        <taxon>Tracheophyta</taxon>
        <taxon>Spermatophyta</taxon>
        <taxon>Magnoliopsida</taxon>
        <taxon>Liliopsida</taxon>
        <taxon>Poales</taxon>
        <taxon>Poaceae</taxon>
        <taxon>PACMAD clade</taxon>
        <taxon>Panicoideae</taxon>
        <taxon>Panicodae</taxon>
        <taxon>Paniceae</taxon>
        <taxon>Dichantheliinae</taxon>
        <taxon>Dichanthelium</taxon>
    </lineage>
</organism>
<keyword evidence="2" id="KW-1185">Reference proteome</keyword>
<evidence type="ECO:0000313" key="1">
    <source>
        <dbReference type="EMBL" id="OEL16789.1"/>
    </source>
</evidence>